<dbReference type="InterPro" id="IPR020568">
    <property type="entry name" value="Ribosomal_Su5_D2-typ_SF"/>
</dbReference>
<comment type="similarity">
    <text evidence="3">Belongs to the type II topoisomerase GyrB family.</text>
</comment>
<evidence type="ECO:0000256" key="5">
    <source>
        <dbReference type="ARBA" id="ARBA00022723"/>
    </source>
</evidence>
<keyword evidence="8" id="KW-0460">Magnesium</keyword>
<evidence type="ECO:0000256" key="11">
    <source>
        <dbReference type="ARBA" id="ARBA00023235"/>
    </source>
</evidence>
<dbReference type="InterPro" id="IPR001241">
    <property type="entry name" value="Topo_IIA"/>
</dbReference>
<dbReference type="GO" id="GO:0003918">
    <property type="term" value="F:DNA topoisomerase type II (double strand cut, ATP-hydrolyzing) activity"/>
    <property type="evidence" value="ECO:0007669"/>
    <property type="project" value="UniProtKB-EC"/>
</dbReference>
<sequence>MAKEKTGQKGAEEGHHYDASDISVLEGLEPVRRRPGMYIGTTGPEGLHHLVWEIFDNSRDEAMGGFCNDIEIVFLPNNRIRVADNGRGVPVDIHKKTKVSALETVMTTLHAGGKFGGENSGYKVSGGLHGVGASVVNALSIYCKAEVHRDGGKYIQEYSQGKKKSAVKKIGASKMHGTIITFEPDPEIFSAQGGSASGEGKFDWNTVMNHIRQQAYLVRGLRILIVDARGWDDKKGLNDEDVFYFRELELELPSVSFYFEGGLVSLVKYYNKFQKPVQNNIFYVEKELDNVGVEIALQYVDDIVDRIFPFANNIYTQEGGTHVTGFKTALTRTLNTYSKKNEIMKESEGGFTGEDVLEGLTAVISVKLREIQFEGQTKGKLGSMEAQGAVATVFGEAFGSFLEENPDEAKSIINKSILALRARKAAKAAKDSVLRKGALEGMTLPGKLADCQSKNASESELFLVEGDSAGGSAKQGRDRRTQAILPLRGKILNVERARIDKMLASKEVKSLVIAMGTSIGDTFDLDKMRYHKIIIATDADVDGSHIRTLLLTLFYRYFRQVIDAGYIYIAQPPLYKIKKGKEISYAYTDDEKIKIVGKSAEVSEIQAADLPAEAEAEEGGPESAEGKAKPNKIHIQRFKGLGEMNPEELWETTMDPTNRVLKRVNIDDAEEANKIFDILMGSEVPPRKSFIQSNAKLAEIDI</sequence>
<dbReference type="SUPFAM" id="SSF56719">
    <property type="entry name" value="Type II DNA topoisomerase"/>
    <property type="match status" value="1"/>
</dbReference>
<dbReference type="EMBL" id="LCGH01000002">
    <property type="protein sequence ID" value="KKT11730.1"/>
    <property type="molecule type" value="Genomic_DNA"/>
</dbReference>
<reference evidence="14 15" key="1">
    <citation type="journal article" date="2015" name="Nature">
        <title>rRNA introns, odd ribosomes, and small enigmatic genomes across a large radiation of phyla.</title>
        <authorList>
            <person name="Brown C.T."/>
            <person name="Hug L.A."/>
            <person name="Thomas B.C."/>
            <person name="Sharon I."/>
            <person name="Castelle C.J."/>
            <person name="Singh A."/>
            <person name="Wilkins M.J."/>
            <person name="Williams K.H."/>
            <person name="Banfield J.F."/>
        </authorList>
    </citation>
    <scope>NUCLEOTIDE SEQUENCE [LARGE SCALE GENOMIC DNA]</scope>
</reference>
<dbReference type="EC" id="5.6.2.2" evidence="4"/>
<dbReference type="SUPFAM" id="SSF54211">
    <property type="entry name" value="Ribosomal protein S5 domain 2-like"/>
    <property type="match status" value="1"/>
</dbReference>
<dbReference type="InterPro" id="IPR000565">
    <property type="entry name" value="Topo_IIA_B"/>
</dbReference>
<dbReference type="Pfam" id="PF00204">
    <property type="entry name" value="DNA_gyraseB"/>
    <property type="match status" value="1"/>
</dbReference>
<protein>
    <recommendedName>
        <fullName evidence="4">DNA topoisomerase (ATP-hydrolyzing)</fullName>
        <ecNumber evidence="4">5.6.2.2</ecNumber>
    </recommendedName>
</protein>
<dbReference type="Proteomes" id="UP000033907">
    <property type="component" value="Unassembled WGS sequence"/>
</dbReference>
<gene>
    <name evidence="14" type="ORF">UV91_C0002G0024</name>
</gene>
<evidence type="ECO:0000256" key="1">
    <source>
        <dbReference type="ARBA" id="ARBA00000185"/>
    </source>
</evidence>
<dbReference type="PANTHER" id="PTHR45866:SF1">
    <property type="entry name" value="DNA GYRASE SUBUNIT B, MITOCHONDRIAL"/>
    <property type="match status" value="1"/>
</dbReference>
<dbReference type="FunFam" id="3.40.50.670:FF:000001">
    <property type="entry name" value="DNA topoisomerase 2"/>
    <property type="match status" value="1"/>
</dbReference>
<evidence type="ECO:0000256" key="7">
    <source>
        <dbReference type="ARBA" id="ARBA00022840"/>
    </source>
</evidence>
<keyword evidence="9" id="KW-0799">Topoisomerase</keyword>
<evidence type="ECO:0000256" key="6">
    <source>
        <dbReference type="ARBA" id="ARBA00022741"/>
    </source>
</evidence>
<organism evidence="14 15">
    <name type="scientific">Candidatus Nomurabacteria bacterium GW2011_GWF2_43_24</name>
    <dbReference type="NCBI Taxonomy" id="1618778"/>
    <lineage>
        <taxon>Bacteria</taxon>
        <taxon>Candidatus Nomuraibacteriota</taxon>
    </lineage>
</organism>
<dbReference type="SMART" id="SM00387">
    <property type="entry name" value="HATPase_c"/>
    <property type="match status" value="1"/>
</dbReference>
<dbReference type="InterPro" id="IPR013759">
    <property type="entry name" value="Topo_IIA_B_C"/>
</dbReference>
<dbReference type="CDD" id="cd16928">
    <property type="entry name" value="HATPase_GyrB-like"/>
    <property type="match status" value="1"/>
</dbReference>
<dbReference type="InterPro" id="IPR034160">
    <property type="entry name" value="TOPRIM_GyrB"/>
</dbReference>
<evidence type="ECO:0000256" key="2">
    <source>
        <dbReference type="ARBA" id="ARBA00001946"/>
    </source>
</evidence>
<evidence type="ECO:0000256" key="4">
    <source>
        <dbReference type="ARBA" id="ARBA00012895"/>
    </source>
</evidence>
<dbReference type="InterPro" id="IPR002288">
    <property type="entry name" value="DNA_gyrase_B_C"/>
</dbReference>
<dbReference type="PROSITE" id="PS50880">
    <property type="entry name" value="TOPRIM"/>
    <property type="match status" value="1"/>
</dbReference>
<dbReference type="InterPro" id="IPR018522">
    <property type="entry name" value="TopoIIA_CS"/>
</dbReference>
<dbReference type="GO" id="GO:0005524">
    <property type="term" value="F:ATP binding"/>
    <property type="evidence" value="ECO:0007669"/>
    <property type="project" value="UniProtKB-KW"/>
</dbReference>
<dbReference type="InterPro" id="IPR014721">
    <property type="entry name" value="Ribsml_uS5_D2-typ_fold_subgr"/>
</dbReference>
<dbReference type="Gene3D" id="3.30.565.10">
    <property type="entry name" value="Histidine kinase-like ATPase, C-terminal domain"/>
    <property type="match status" value="1"/>
</dbReference>
<dbReference type="FunFam" id="3.30.230.10:FF:000005">
    <property type="entry name" value="DNA gyrase subunit B"/>
    <property type="match status" value="1"/>
</dbReference>
<dbReference type="PRINTS" id="PR01159">
    <property type="entry name" value="DNAGYRASEB"/>
</dbReference>
<name>A0A0G1EP32_9BACT</name>
<comment type="catalytic activity">
    <reaction evidence="1">
        <text>ATP-dependent breakage, passage and rejoining of double-stranded DNA.</text>
        <dbReference type="EC" id="5.6.2.2"/>
    </reaction>
</comment>
<dbReference type="AlphaFoldDB" id="A0A0G1EP32"/>
<dbReference type="InterPro" id="IPR006171">
    <property type="entry name" value="TOPRIM_dom"/>
</dbReference>
<evidence type="ECO:0000256" key="9">
    <source>
        <dbReference type="ARBA" id="ARBA00023029"/>
    </source>
</evidence>
<dbReference type="InterPro" id="IPR013760">
    <property type="entry name" value="Topo_IIA-like_dom_sf"/>
</dbReference>
<comment type="caution">
    <text evidence="14">The sequence shown here is derived from an EMBL/GenBank/DDBJ whole genome shotgun (WGS) entry which is preliminary data.</text>
</comment>
<dbReference type="Pfam" id="PF00986">
    <property type="entry name" value="DNA_gyraseB_C"/>
    <property type="match status" value="1"/>
</dbReference>
<dbReference type="GO" id="GO:0003677">
    <property type="term" value="F:DNA binding"/>
    <property type="evidence" value="ECO:0007669"/>
    <property type="project" value="UniProtKB-KW"/>
</dbReference>
<dbReference type="GO" id="GO:0006265">
    <property type="term" value="P:DNA topological change"/>
    <property type="evidence" value="ECO:0007669"/>
    <property type="project" value="InterPro"/>
</dbReference>
<feature type="region of interest" description="Disordered" evidence="12">
    <location>
        <begin position="610"/>
        <end position="630"/>
    </location>
</feature>
<dbReference type="PANTHER" id="PTHR45866">
    <property type="entry name" value="DNA GYRASE/TOPOISOMERASE SUBUNIT B"/>
    <property type="match status" value="1"/>
</dbReference>
<keyword evidence="6" id="KW-0547">Nucleotide-binding</keyword>
<dbReference type="InterPro" id="IPR013506">
    <property type="entry name" value="Topo_IIA_bsu_dom2"/>
</dbReference>
<evidence type="ECO:0000256" key="10">
    <source>
        <dbReference type="ARBA" id="ARBA00023125"/>
    </source>
</evidence>
<evidence type="ECO:0000256" key="8">
    <source>
        <dbReference type="ARBA" id="ARBA00022842"/>
    </source>
</evidence>
<dbReference type="CDD" id="cd00822">
    <property type="entry name" value="TopoII_Trans_DNA_gyrase"/>
    <property type="match status" value="1"/>
</dbReference>
<keyword evidence="7" id="KW-0067">ATP-binding</keyword>
<evidence type="ECO:0000259" key="13">
    <source>
        <dbReference type="PROSITE" id="PS50880"/>
    </source>
</evidence>
<keyword evidence="5" id="KW-0479">Metal-binding</keyword>
<dbReference type="Gene3D" id="3.40.50.670">
    <property type="match status" value="1"/>
</dbReference>
<dbReference type="GO" id="GO:0046872">
    <property type="term" value="F:metal ion binding"/>
    <property type="evidence" value="ECO:0007669"/>
    <property type="project" value="UniProtKB-KW"/>
</dbReference>
<dbReference type="Pfam" id="PF01751">
    <property type="entry name" value="Toprim"/>
    <property type="match status" value="1"/>
</dbReference>
<evidence type="ECO:0000313" key="14">
    <source>
        <dbReference type="EMBL" id="KKT11730.1"/>
    </source>
</evidence>
<dbReference type="PATRIC" id="fig|1618778.3.peg.184"/>
<dbReference type="PROSITE" id="PS00177">
    <property type="entry name" value="TOPOISOMERASE_II"/>
    <property type="match status" value="1"/>
</dbReference>
<dbReference type="NCBIfam" id="NF004189">
    <property type="entry name" value="PRK05644.1"/>
    <property type="match status" value="1"/>
</dbReference>
<dbReference type="SMART" id="SM00433">
    <property type="entry name" value="TOP2c"/>
    <property type="match status" value="1"/>
</dbReference>
<dbReference type="InterPro" id="IPR003594">
    <property type="entry name" value="HATPase_dom"/>
</dbReference>
<dbReference type="CDD" id="cd03366">
    <property type="entry name" value="TOPRIM_TopoIIA_GyrB"/>
    <property type="match status" value="1"/>
</dbReference>
<evidence type="ECO:0000256" key="12">
    <source>
        <dbReference type="SAM" id="MobiDB-lite"/>
    </source>
</evidence>
<dbReference type="Gene3D" id="3.30.230.10">
    <property type="match status" value="1"/>
</dbReference>
<dbReference type="PRINTS" id="PR00418">
    <property type="entry name" value="TPI2FAMILY"/>
</dbReference>
<dbReference type="SUPFAM" id="SSF55874">
    <property type="entry name" value="ATPase domain of HSP90 chaperone/DNA topoisomerase II/histidine kinase"/>
    <property type="match status" value="1"/>
</dbReference>
<evidence type="ECO:0000313" key="15">
    <source>
        <dbReference type="Proteomes" id="UP000033907"/>
    </source>
</evidence>
<keyword evidence="11" id="KW-0413">Isomerase</keyword>
<dbReference type="Pfam" id="PF02518">
    <property type="entry name" value="HATPase_c"/>
    <property type="match status" value="1"/>
</dbReference>
<accession>A0A0G1EP32</accession>
<feature type="domain" description="Toprim" evidence="13">
    <location>
        <begin position="459"/>
        <end position="573"/>
    </location>
</feature>
<evidence type="ECO:0000256" key="3">
    <source>
        <dbReference type="ARBA" id="ARBA00010708"/>
    </source>
</evidence>
<proteinExistence type="inferred from homology"/>
<keyword evidence="10" id="KW-0238">DNA-binding</keyword>
<comment type="cofactor">
    <cofactor evidence="2">
        <name>Mg(2+)</name>
        <dbReference type="ChEBI" id="CHEBI:18420"/>
    </cofactor>
</comment>
<dbReference type="InterPro" id="IPR036890">
    <property type="entry name" value="HATPase_C_sf"/>
</dbReference>